<dbReference type="GO" id="GO:0005975">
    <property type="term" value="P:carbohydrate metabolic process"/>
    <property type="evidence" value="ECO:0007669"/>
    <property type="project" value="InterPro"/>
</dbReference>
<dbReference type="InterPro" id="IPR049049">
    <property type="entry name" value="Beta-AFase-like_GH127_C"/>
</dbReference>
<keyword evidence="5" id="KW-1185">Reference proteome</keyword>
<evidence type="ECO:0000259" key="1">
    <source>
        <dbReference type="Pfam" id="PF07944"/>
    </source>
</evidence>
<accession>A0A1M6A605</accession>
<dbReference type="Pfam" id="PF20736">
    <property type="entry name" value="Glyco_hydro127M"/>
    <property type="match status" value="1"/>
</dbReference>
<evidence type="ECO:0008006" key="6">
    <source>
        <dbReference type="Google" id="ProtNLM"/>
    </source>
</evidence>
<feature type="domain" description="Non-reducing end beta-L-arabinofuranosidase-like GH127 catalytic" evidence="1">
    <location>
        <begin position="34"/>
        <end position="415"/>
    </location>
</feature>
<dbReference type="InterPro" id="IPR008928">
    <property type="entry name" value="6-hairpin_glycosidase_sf"/>
</dbReference>
<dbReference type="EMBL" id="FQZE01000001">
    <property type="protein sequence ID" value="SHI31869.1"/>
    <property type="molecule type" value="Genomic_DNA"/>
</dbReference>
<feature type="domain" description="Non-reducing end beta-L-arabinofuranosidase-like GH127 C-terminal" evidence="3">
    <location>
        <begin position="540"/>
        <end position="646"/>
    </location>
</feature>
<protein>
    <recommendedName>
        <fullName evidence="6">F5/8 type C domain-containing protein</fullName>
    </recommendedName>
</protein>
<dbReference type="InterPro" id="IPR049046">
    <property type="entry name" value="Beta-AFase-like_GH127_middle"/>
</dbReference>
<feature type="domain" description="Non-reducing end beta-L-arabinofuranosidase-like GH127 middle" evidence="2">
    <location>
        <begin position="426"/>
        <end position="536"/>
    </location>
</feature>
<evidence type="ECO:0000259" key="2">
    <source>
        <dbReference type="Pfam" id="PF20736"/>
    </source>
</evidence>
<name>A0A1M6A605_9BACT</name>
<evidence type="ECO:0000313" key="5">
    <source>
        <dbReference type="Proteomes" id="UP000184050"/>
    </source>
</evidence>
<dbReference type="PANTHER" id="PTHR43465">
    <property type="entry name" value="DUF1680 DOMAIN PROTEIN (AFU_ORTHOLOGUE AFUA_1G08910)"/>
    <property type="match status" value="1"/>
</dbReference>
<dbReference type="Proteomes" id="UP000184050">
    <property type="component" value="Unassembled WGS sequence"/>
</dbReference>
<evidence type="ECO:0000259" key="3">
    <source>
        <dbReference type="Pfam" id="PF20737"/>
    </source>
</evidence>
<reference evidence="4 5" key="1">
    <citation type="submission" date="2016-11" db="EMBL/GenBank/DDBJ databases">
        <authorList>
            <person name="Jaros S."/>
            <person name="Januszkiewicz K."/>
            <person name="Wedrychowicz H."/>
        </authorList>
    </citation>
    <scope>NUCLEOTIDE SEQUENCE [LARGE SCALE GENOMIC DNA]</scope>
    <source>
        <strain evidence="4 5">DSM 27063</strain>
    </source>
</reference>
<organism evidence="4 5">
    <name type="scientific">Tangfeifania diversioriginum</name>
    <dbReference type="NCBI Taxonomy" id="1168035"/>
    <lineage>
        <taxon>Bacteria</taxon>
        <taxon>Pseudomonadati</taxon>
        <taxon>Bacteroidota</taxon>
        <taxon>Bacteroidia</taxon>
        <taxon>Marinilabiliales</taxon>
        <taxon>Prolixibacteraceae</taxon>
        <taxon>Tangfeifania</taxon>
    </lineage>
</organism>
<proteinExistence type="predicted"/>
<dbReference type="STRING" id="1168035.SAMN05444280_10181"/>
<dbReference type="PROSITE" id="PS51257">
    <property type="entry name" value="PROKAR_LIPOPROTEIN"/>
    <property type="match status" value="1"/>
</dbReference>
<dbReference type="AlphaFoldDB" id="A0A1M6A605"/>
<dbReference type="Pfam" id="PF07944">
    <property type="entry name" value="Beta-AFase-like_GH127_cat"/>
    <property type="match status" value="1"/>
</dbReference>
<dbReference type="Gene3D" id="2.60.120.260">
    <property type="entry name" value="Galactose-binding domain-like"/>
    <property type="match status" value="1"/>
</dbReference>
<evidence type="ECO:0000313" key="4">
    <source>
        <dbReference type="EMBL" id="SHI31869.1"/>
    </source>
</evidence>
<gene>
    <name evidence="4" type="ORF">SAMN05444280_10181</name>
</gene>
<dbReference type="InterPro" id="IPR012878">
    <property type="entry name" value="Beta-AFase-like_GH127_cat"/>
</dbReference>
<dbReference type="PANTHER" id="PTHR43465:SF2">
    <property type="entry name" value="DUF1680 DOMAIN PROTEIN (AFU_ORTHOLOGUE AFUA_1G08910)"/>
    <property type="match status" value="1"/>
</dbReference>
<dbReference type="RefSeq" id="WP_073163898.1">
    <property type="nucleotide sequence ID" value="NZ_FQZE01000001.1"/>
</dbReference>
<dbReference type="SUPFAM" id="SSF48208">
    <property type="entry name" value="Six-hairpin glycosidases"/>
    <property type="match status" value="1"/>
</dbReference>
<dbReference type="OrthoDB" id="9757939at2"/>
<sequence length="798" mass="90175">MRQLFLFIAVFILFYACSNQQNKEYPISPVPFTEVNVEDNFWSQRIKTNHDVTIPIAILKSDETGRIDNFAIAGGHMKGEFCSPYPFDDSDVFKIIEGAAYSLQMFPDEKLESTIDSLIDLIYDAQEDDGYLFTNRTIMGENGHDWIGKERWEKVDDLSHELYNLGHFYEAATAYYQATGKQKILDIAIKSADLVDREFGYGKIENFPGHQEIEIGLVKLYRVTGEKRYLDLAKFFLDIRGKGIGEKTTYNQSHLPVVEQTEAVGHSVRGAYMWTGMADVAALTGDQQYIDAINSIWEDVVYKKLYITGGIGAEGGHEGFGGEYELPNGRAYCETCAAIANVFWNHRMFLMTGDAKYIDVLERSLYNNVLSGVSLSGDHFFYPNPLESRGQHERSEWFGCACCPSNISRFIPSMPNYIYAQNGSDLYVNLFVPGSTTFETQNGQLKISQESNMPWNGEVTIAVEPENNTKANLLIRIPGWASKNPVPGDLYSFMNQPSSSTVFKVNGEIVSPETKNGYAEIAKNWEAGDKIEIEFPYEIRKIIAHPNIEDDWEKMALQLGPLVYCTEWADYDDPDILSLVLQENAELSYAFQPEKLGGVNIILGDALGTKTVSSEGETETYPREFKAIPYYAWAHRGKGQMAVWIPTSEKSALPKPLPSIASESDVEASLATNALRGINDQLLPEHSADKSHTLYHWWPATNETHWVIYNFKAPATISECGLYWLKDIPNGGCGLPEWYKLYYKRGQKWVEVDAETPYPLMEDELNRVVFSPVTTSAMKLEVQLQEEYSTGLHEWTVN</sequence>
<dbReference type="InterPro" id="IPR049174">
    <property type="entry name" value="Beta-AFase-like"/>
</dbReference>
<dbReference type="Pfam" id="PF20737">
    <property type="entry name" value="Glyco_hydro127C"/>
    <property type="match status" value="1"/>
</dbReference>